<feature type="compositionally biased region" description="Polar residues" evidence="1">
    <location>
        <begin position="87"/>
        <end position="107"/>
    </location>
</feature>
<dbReference type="EMBL" id="MU857261">
    <property type="protein sequence ID" value="KAK4148775.1"/>
    <property type="molecule type" value="Genomic_DNA"/>
</dbReference>
<organism evidence="2 3">
    <name type="scientific">Chaetomidium leptoderma</name>
    <dbReference type="NCBI Taxonomy" id="669021"/>
    <lineage>
        <taxon>Eukaryota</taxon>
        <taxon>Fungi</taxon>
        <taxon>Dikarya</taxon>
        <taxon>Ascomycota</taxon>
        <taxon>Pezizomycotina</taxon>
        <taxon>Sordariomycetes</taxon>
        <taxon>Sordariomycetidae</taxon>
        <taxon>Sordariales</taxon>
        <taxon>Chaetomiaceae</taxon>
        <taxon>Chaetomidium</taxon>
    </lineage>
</organism>
<evidence type="ECO:0000256" key="1">
    <source>
        <dbReference type="SAM" id="MobiDB-lite"/>
    </source>
</evidence>
<feature type="compositionally biased region" description="Basic and acidic residues" evidence="1">
    <location>
        <begin position="31"/>
        <end position="51"/>
    </location>
</feature>
<gene>
    <name evidence="2" type="ORF">C8A00DRAFT_38630</name>
</gene>
<feature type="compositionally biased region" description="Low complexity" evidence="1">
    <location>
        <begin position="70"/>
        <end position="86"/>
    </location>
</feature>
<sequence length="206" mass="21841">MPRFHSDSESDDYPPRHRSPRRRTPTPGPHRARDLSPDDAGHHHPHFEYEPHTPFYPVASGAGAAGAGGPSNNPPRGGRGRSAGPSTDTFTSNGRTQPSSTLPSDDSTAMAHHHNRAARRSSSSSFSSSPSLTDNRHRTHHRRTSSSSHNNKARGLFSASTSGLGVGVLGAIVGGLAAREASEAVAASSSHHGGHGYHGHHHHKER</sequence>
<dbReference type="AlphaFoldDB" id="A0AAN6ZR69"/>
<evidence type="ECO:0000313" key="3">
    <source>
        <dbReference type="Proteomes" id="UP001302745"/>
    </source>
</evidence>
<reference evidence="2" key="2">
    <citation type="submission" date="2023-05" db="EMBL/GenBank/DDBJ databases">
        <authorList>
            <consortium name="Lawrence Berkeley National Laboratory"/>
            <person name="Steindorff A."/>
            <person name="Hensen N."/>
            <person name="Bonometti L."/>
            <person name="Westerberg I."/>
            <person name="Brannstrom I.O."/>
            <person name="Guillou S."/>
            <person name="Cros-Aarteil S."/>
            <person name="Calhoun S."/>
            <person name="Haridas S."/>
            <person name="Kuo A."/>
            <person name="Mondo S."/>
            <person name="Pangilinan J."/>
            <person name="Riley R."/>
            <person name="Labutti K."/>
            <person name="Andreopoulos B."/>
            <person name="Lipzen A."/>
            <person name="Chen C."/>
            <person name="Yanf M."/>
            <person name="Daum C."/>
            <person name="Ng V."/>
            <person name="Clum A."/>
            <person name="Ohm R."/>
            <person name="Martin F."/>
            <person name="Silar P."/>
            <person name="Natvig D."/>
            <person name="Lalanne C."/>
            <person name="Gautier V."/>
            <person name="Ament-Velasquez S.L."/>
            <person name="Kruys A."/>
            <person name="Hutchinson M.I."/>
            <person name="Powell A.J."/>
            <person name="Barry K."/>
            <person name="Miller A.N."/>
            <person name="Grigoriev I.V."/>
            <person name="Debuchy R."/>
            <person name="Gladieux P."/>
            <person name="Thoren M.H."/>
            <person name="Johannesson H."/>
        </authorList>
    </citation>
    <scope>NUCLEOTIDE SEQUENCE</scope>
    <source>
        <strain evidence="2">CBS 538.74</strain>
    </source>
</reference>
<proteinExistence type="predicted"/>
<feature type="compositionally biased region" description="Low complexity" evidence="1">
    <location>
        <begin position="120"/>
        <end position="131"/>
    </location>
</feature>
<accession>A0AAN6ZR69</accession>
<feature type="non-terminal residue" evidence="2">
    <location>
        <position position="206"/>
    </location>
</feature>
<feature type="region of interest" description="Disordered" evidence="1">
    <location>
        <begin position="184"/>
        <end position="206"/>
    </location>
</feature>
<evidence type="ECO:0000313" key="2">
    <source>
        <dbReference type="EMBL" id="KAK4148775.1"/>
    </source>
</evidence>
<protein>
    <submittedName>
        <fullName evidence="2">Uncharacterized protein</fullName>
    </submittedName>
</protein>
<feature type="region of interest" description="Disordered" evidence="1">
    <location>
        <begin position="1"/>
        <end position="161"/>
    </location>
</feature>
<dbReference type="Proteomes" id="UP001302745">
    <property type="component" value="Unassembled WGS sequence"/>
</dbReference>
<keyword evidence="3" id="KW-1185">Reference proteome</keyword>
<name>A0AAN6ZR69_9PEZI</name>
<reference evidence="2" key="1">
    <citation type="journal article" date="2023" name="Mol. Phylogenet. Evol.">
        <title>Genome-scale phylogeny and comparative genomics of the fungal order Sordariales.</title>
        <authorList>
            <person name="Hensen N."/>
            <person name="Bonometti L."/>
            <person name="Westerberg I."/>
            <person name="Brannstrom I.O."/>
            <person name="Guillou S."/>
            <person name="Cros-Aarteil S."/>
            <person name="Calhoun S."/>
            <person name="Haridas S."/>
            <person name="Kuo A."/>
            <person name="Mondo S."/>
            <person name="Pangilinan J."/>
            <person name="Riley R."/>
            <person name="LaButti K."/>
            <person name="Andreopoulos B."/>
            <person name="Lipzen A."/>
            <person name="Chen C."/>
            <person name="Yan M."/>
            <person name="Daum C."/>
            <person name="Ng V."/>
            <person name="Clum A."/>
            <person name="Steindorff A."/>
            <person name="Ohm R.A."/>
            <person name="Martin F."/>
            <person name="Silar P."/>
            <person name="Natvig D.O."/>
            <person name="Lalanne C."/>
            <person name="Gautier V."/>
            <person name="Ament-Velasquez S.L."/>
            <person name="Kruys A."/>
            <person name="Hutchinson M.I."/>
            <person name="Powell A.J."/>
            <person name="Barry K."/>
            <person name="Miller A.N."/>
            <person name="Grigoriev I.V."/>
            <person name="Debuchy R."/>
            <person name="Gladieux P."/>
            <person name="Hiltunen Thoren M."/>
            <person name="Johannesson H."/>
        </authorList>
    </citation>
    <scope>NUCLEOTIDE SEQUENCE</scope>
    <source>
        <strain evidence="2">CBS 538.74</strain>
    </source>
</reference>
<feature type="compositionally biased region" description="Basic residues" evidence="1">
    <location>
        <begin position="192"/>
        <end position="206"/>
    </location>
</feature>
<comment type="caution">
    <text evidence="2">The sequence shown here is derived from an EMBL/GenBank/DDBJ whole genome shotgun (WGS) entry which is preliminary data.</text>
</comment>